<dbReference type="SMART" id="SM00419">
    <property type="entry name" value="HTH_CRP"/>
    <property type="match status" value="1"/>
</dbReference>
<dbReference type="SUPFAM" id="SSF46785">
    <property type="entry name" value="Winged helix' DNA-binding domain"/>
    <property type="match status" value="1"/>
</dbReference>
<dbReference type="InterPro" id="IPR050397">
    <property type="entry name" value="Env_Response_Regulators"/>
</dbReference>
<keyword evidence="1" id="KW-0805">Transcription regulation</keyword>
<evidence type="ECO:0000256" key="2">
    <source>
        <dbReference type="ARBA" id="ARBA00023125"/>
    </source>
</evidence>
<evidence type="ECO:0000259" key="4">
    <source>
        <dbReference type="PROSITE" id="PS50042"/>
    </source>
</evidence>
<dbReference type="GO" id="GO:0003700">
    <property type="term" value="F:DNA-binding transcription factor activity"/>
    <property type="evidence" value="ECO:0007669"/>
    <property type="project" value="TreeGrafter"/>
</dbReference>
<dbReference type="InterPro" id="IPR014710">
    <property type="entry name" value="RmlC-like_jellyroll"/>
</dbReference>
<dbReference type="InterPro" id="IPR036388">
    <property type="entry name" value="WH-like_DNA-bd_sf"/>
</dbReference>
<dbReference type="STRING" id="34103.SAMN05421778_1148"/>
<dbReference type="PANTHER" id="PTHR24567:SF74">
    <property type="entry name" value="HTH-TYPE TRANSCRIPTIONAL REGULATOR ARCR"/>
    <property type="match status" value="1"/>
</dbReference>
<keyword evidence="6" id="KW-1185">Reference proteome</keyword>
<evidence type="ECO:0000256" key="3">
    <source>
        <dbReference type="ARBA" id="ARBA00023163"/>
    </source>
</evidence>
<proteinExistence type="predicted"/>
<feature type="domain" description="Cyclic nucleotide-binding" evidence="4">
    <location>
        <begin position="5"/>
        <end position="74"/>
    </location>
</feature>
<dbReference type="InterPro" id="IPR018490">
    <property type="entry name" value="cNMP-bd_dom_sf"/>
</dbReference>
<dbReference type="SMART" id="SM00100">
    <property type="entry name" value="cNMP"/>
    <property type="match status" value="1"/>
</dbReference>
<dbReference type="RefSeq" id="WP_051632085.1">
    <property type="nucleotide sequence ID" value="NZ_AZRA01000079.1"/>
</dbReference>
<dbReference type="CDD" id="cd00038">
    <property type="entry name" value="CAP_ED"/>
    <property type="match status" value="1"/>
</dbReference>
<dbReference type="SUPFAM" id="SSF51206">
    <property type="entry name" value="cAMP-binding domain-like"/>
    <property type="match status" value="1"/>
</dbReference>
<evidence type="ECO:0000256" key="1">
    <source>
        <dbReference type="ARBA" id="ARBA00023015"/>
    </source>
</evidence>
<sequence>MSNQLLAALPQPDRDRMLGVCDEFVLRPSEVLCEAGDPAGHVYFPSSGFISLITRTGGPRGLEVGMVGREGLLGGQWALGVGASPWQALIQGQGLAYRAPAAVFRRELQRSGVLRRQVLRHVYVLLAQQALTAACIHEHLLGPRLARWLLMSHDRASDDQLQFTHAFLASMLGLRRVGVTLAIGELQRDGLIHCHRGTITVLDRARLEAKACACYAGQRRILADVMGEGLDDRGTHCQPNRRM</sequence>
<dbReference type="EMBL" id="AZRA01000079">
    <property type="protein sequence ID" value="KDB51456.1"/>
    <property type="molecule type" value="Genomic_DNA"/>
</dbReference>
<evidence type="ECO:0000313" key="5">
    <source>
        <dbReference type="EMBL" id="KDB51456.1"/>
    </source>
</evidence>
<gene>
    <name evidence="5" type="ORF">X805_29760</name>
</gene>
<dbReference type="InterPro" id="IPR036390">
    <property type="entry name" value="WH_DNA-bd_sf"/>
</dbReference>
<dbReference type="GO" id="GO:0003677">
    <property type="term" value="F:DNA binding"/>
    <property type="evidence" value="ECO:0007669"/>
    <property type="project" value="UniProtKB-KW"/>
</dbReference>
<dbReference type="Proteomes" id="UP000026714">
    <property type="component" value="Unassembled WGS sequence"/>
</dbReference>
<dbReference type="Gene3D" id="1.10.10.10">
    <property type="entry name" value="Winged helix-like DNA-binding domain superfamily/Winged helix DNA-binding domain"/>
    <property type="match status" value="1"/>
</dbReference>
<dbReference type="InterPro" id="IPR012318">
    <property type="entry name" value="HTH_CRP"/>
</dbReference>
<dbReference type="GO" id="GO:0005829">
    <property type="term" value="C:cytosol"/>
    <property type="evidence" value="ECO:0007669"/>
    <property type="project" value="TreeGrafter"/>
</dbReference>
<organism evidence="5 6">
    <name type="scientific">Sphaerotilus natans subsp. natans DSM 6575</name>
    <dbReference type="NCBI Taxonomy" id="1286631"/>
    <lineage>
        <taxon>Bacteria</taxon>
        <taxon>Pseudomonadati</taxon>
        <taxon>Pseudomonadota</taxon>
        <taxon>Betaproteobacteria</taxon>
        <taxon>Burkholderiales</taxon>
        <taxon>Sphaerotilaceae</taxon>
        <taxon>Sphaerotilus</taxon>
    </lineage>
</organism>
<dbReference type="InterPro" id="IPR000595">
    <property type="entry name" value="cNMP-bd_dom"/>
</dbReference>
<comment type="caution">
    <text evidence="5">The sequence shown here is derived from an EMBL/GenBank/DDBJ whole genome shotgun (WGS) entry which is preliminary data.</text>
</comment>
<dbReference type="Pfam" id="PF13545">
    <property type="entry name" value="HTH_Crp_2"/>
    <property type="match status" value="1"/>
</dbReference>
<reference evidence="5 6" key="1">
    <citation type="journal article" date="2014" name="FEMS Microbiol. Ecol.">
        <title>Sphaerotilus natans encrusted with nanoball-shaped Fe(III) oxide minerals formed by nitrate-reducing mixotrophic Fe(II) oxidation.</title>
        <authorList>
            <person name="Park S."/>
            <person name="Kim D.H."/>
            <person name="Lee J.H."/>
            <person name="Hur H.G."/>
        </authorList>
    </citation>
    <scope>NUCLEOTIDE SEQUENCE [LARGE SCALE GENOMIC DNA]</scope>
    <source>
        <strain evidence="5 6">DSM 6575</strain>
    </source>
</reference>
<dbReference type="AlphaFoldDB" id="A0A059KJ37"/>
<dbReference type="PANTHER" id="PTHR24567">
    <property type="entry name" value="CRP FAMILY TRANSCRIPTIONAL REGULATORY PROTEIN"/>
    <property type="match status" value="1"/>
</dbReference>
<dbReference type="eggNOG" id="COG0664">
    <property type="taxonomic scope" value="Bacteria"/>
</dbReference>
<accession>A0A059KJ37</accession>
<keyword evidence="3" id="KW-0804">Transcription</keyword>
<dbReference type="Pfam" id="PF00027">
    <property type="entry name" value="cNMP_binding"/>
    <property type="match status" value="1"/>
</dbReference>
<evidence type="ECO:0000313" key="6">
    <source>
        <dbReference type="Proteomes" id="UP000026714"/>
    </source>
</evidence>
<dbReference type="Gene3D" id="2.60.120.10">
    <property type="entry name" value="Jelly Rolls"/>
    <property type="match status" value="1"/>
</dbReference>
<keyword evidence="2" id="KW-0238">DNA-binding</keyword>
<protein>
    <submittedName>
        <fullName evidence="5">Cyclic nucleotide-binding domain-containing protein</fullName>
    </submittedName>
</protein>
<dbReference type="PROSITE" id="PS50042">
    <property type="entry name" value="CNMP_BINDING_3"/>
    <property type="match status" value="1"/>
</dbReference>
<name>A0A059KJ37_9BURK</name>